<dbReference type="PANTHER" id="PTHR38791">
    <property type="entry name" value="ZN(II)2CYS6 TRANSCRIPTION FACTOR (EUROFUNG)-RELATED-RELATED"/>
    <property type="match status" value="1"/>
</dbReference>
<keyword evidence="1" id="KW-0539">Nucleus</keyword>
<dbReference type="EMBL" id="KV460208">
    <property type="protein sequence ID" value="OBU00675.2"/>
    <property type="molecule type" value="Genomic_DNA"/>
</dbReference>
<accession>A0A1B8GXV8</accession>
<dbReference type="PANTHER" id="PTHR38791:SF5">
    <property type="entry name" value="TRANSCRIPTION FACTOR DBAG-RELATED"/>
    <property type="match status" value="1"/>
</dbReference>
<evidence type="ECO:0000256" key="1">
    <source>
        <dbReference type="ARBA" id="ARBA00023242"/>
    </source>
</evidence>
<proteinExistence type="predicted"/>
<gene>
    <name evidence="4" type="ORF">VE01_01097</name>
</gene>
<organism evidence="4 5">
    <name type="scientific">Pseudogymnoascus verrucosus</name>
    <dbReference type="NCBI Taxonomy" id="342668"/>
    <lineage>
        <taxon>Eukaryota</taxon>
        <taxon>Fungi</taxon>
        <taxon>Dikarya</taxon>
        <taxon>Ascomycota</taxon>
        <taxon>Pezizomycotina</taxon>
        <taxon>Leotiomycetes</taxon>
        <taxon>Thelebolales</taxon>
        <taxon>Thelebolaceae</taxon>
        <taxon>Pseudogymnoascus</taxon>
    </lineage>
</organism>
<dbReference type="AlphaFoldDB" id="A0A1B8GXV8"/>
<name>A0A1B8GXV8_9PEZI</name>
<evidence type="ECO:0000259" key="3">
    <source>
        <dbReference type="PROSITE" id="PS50048"/>
    </source>
</evidence>
<dbReference type="InterPro" id="IPR001138">
    <property type="entry name" value="Zn2Cys6_DnaBD"/>
</dbReference>
<reference evidence="4 5" key="1">
    <citation type="submission" date="2016-03" db="EMBL/GenBank/DDBJ databases">
        <title>Comparative genomics of Pseudogymnoascus destructans, the fungus causing white-nose syndrome of bats.</title>
        <authorList>
            <person name="Palmer J.M."/>
            <person name="Drees K.P."/>
            <person name="Foster J.T."/>
            <person name="Lindner D.L."/>
        </authorList>
    </citation>
    <scope>NUCLEOTIDE SEQUENCE [LARGE SCALE GENOMIC DNA]</scope>
    <source>
        <strain evidence="4 5">UAMH 10579</strain>
    </source>
</reference>
<protein>
    <recommendedName>
        <fullName evidence="3">Zn(2)-C6 fungal-type domain-containing protein</fullName>
    </recommendedName>
</protein>
<evidence type="ECO:0000313" key="4">
    <source>
        <dbReference type="EMBL" id="OBU00675.2"/>
    </source>
</evidence>
<dbReference type="SMART" id="SM00066">
    <property type="entry name" value="GAL4"/>
    <property type="match status" value="1"/>
</dbReference>
<dbReference type="Pfam" id="PF00172">
    <property type="entry name" value="Zn_clus"/>
    <property type="match status" value="1"/>
</dbReference>
<feature type="domain" description="Zn(2)-C6 fungal-type" evidence="3">
    <location>
        <begin position="10"/>
        <end position="38"/>
    </location>
</feature>
<dbReference type="InterPro" id="IPR036864">
    <property type="entry name" value="Zn2-C6_fun-type_DNA-bd_sf"/>
</dbReference>
<dbReference type="RefSeq" id="XP_018134407.2">
    <property type="nucleotide sequence ID" value="XM_018270624.2"/>
</dbReference>
<dbReference type="Gene3D" id="4.10.240.10">
    <property type="entry name" value="Zn(2)-C6 fungal-type DNA-binding domain"/>
    <property type="match status" value="1"/>
</dbReference>
<sequence length="558" mass="62534">MSFAVKQSKGCAPCRAKRTKCDQARPSCSQCIRARRSCHGYKDLSEHRFVDQTQKFVRQGRAKSSPTPTSYGFISSETSSRRSCPESASYGFAFSQSSSRHSSPESEVLAEIISPALRDSLDFQATCYFLRNYSWEGGQSAKGFFDYIPDVINCQGTVGTALTDVVISLGMVGISHTKSNNSSVMYAAKVKYNRAVSATNRALCTQDAKADQTLITVMLLGLFETNTCNTPRSMKSWTQHINGAAQILYLRGKEQLQTETGRQIFRYLRTQIIINSMQRRAAIPETITSWSLLSLPYESGEDLTASKLSFLVIEFCNLRSLMTSMHDFTNSAAIVSAALMIEASLAAWAAESPYRYNIVPLMARSDAVFADYYHTYSSILTATSWNSYRSVRILLNELLIVQLSHLCHSEFQYEDEDEEFPNLAEDSQFLLQQQYQSQISHSRTVIVQLTQDICATVPYYLCDAPSGSYLLTEYPQSEHVPRAACGNLLLWPLFTAACTNMVSNVMRAWVVQRLEKIANVMGIQQARALAILLGLRKDPPTWHDTELTIQENGTTDEW</sequence>
<dbReference type="GO" id="GO:0008270">
    <property type="term" value="F:zinc ion binding"/>
    <property type="evidence" value="ECO:0007669"/>
    <property type="project" value="InterPro"/>
</dbReference>
<keyword evidence="5" id="KW-1185">Reference proteome</keyword>
<dbReference type="InterPro" id="IPR053175">
    <property type="entry name" value="DHMBA_Reg_Transcription_Factor"/>
</dbReference>
<dbReference type="STRING" id="342668.A0A1B8GXV8"/>
<evidence type="ECO:0000313" key="5">
    <source>
        <dbReference type="Proteomes" id="UP000091956"/>
    </source>
</evidence>
<feature type="region of interest" description="Disordered" evidence="2">
    <location>
        <begin position="59"/>
        <end position="83"/>
    </location>
</feature>
<reference evidence="5" key="2">
    <citation type="journal article" date="2018" name="Nat. Commun.">
        <title>Extreme sensitivity to ultraviolet light in the fungal pathogen causing white-nose syndrome of bats.</title>
        <authorList>
            <person name="Palmer J.M."/>
            <person name="Drees K.P."/>
            <person name="Foster J.T."/>
            <person name="Lindner D.L."/>
        </authorList>
    </citation>
    <scope>NUCLEOTIDE SEQUENCE [LARGE SCALE GENOMIC DNA]</scope>
    <source>
        <strain evidence="5">UAMH 10579</strain>
    </source>
</reference>
<dbReference type="GeneID" id="28834483"/>
<dbReference type="CDD" id="cd00067">
    <property type="entry name" value="GAL4"/>
    <property type="match status" value="1"/>
</dbReference>
<dbReference type="PROSITE" id="PS00463">
    <property type="entry name" value="ZN2_CY6_FUNGAL_1"/>
    <property type="match status" value="1"/>
</dbReference>
<dbReference type="Proteomes" id="UP000091956">
    <property type="component" value="Unassembled WGS sequence"/>
</dbReference>
<dbReference type="GO" id="GO:0000981">
    <property type="term" value="F:DNA-binding transcription factor activity, RNA polymerase II-specific"/>
    <property type="evidence" value="ECO:0007669"/>
    <property type="project" value="InterPro"/>
</dbReference>
<dbReference type="SUPFAM" id="SSF57701">
    <property type="entry name" value="Zn2/Cys6 DNA-binding domain"/>
    <property type="match status" value="1"/>
</dbReference>
<feature type="compositionally biased region" description="Polar residues" evidence="2">
    <location>
        <begin position="59"/>
        <end position="78"/>
    </location>
</feature>
<dbReference type="PROSITE" id="PS50048">
    <property type="entry name" value="ZN2_CY6_FUNGAL_2"/>
    <property type="match status" value="1"/>
</dbReference>
<evidence type="ECO:0000256" key="2">
    <source>
        <dbReference type="SAM" id="MobiDB-lite"/>
    </source>
</evidence>